<organism evidence="1 2">
    <name type="scientific">Escherichia coli</name>
    <dbReference type="NCBI Taxonomy" id="562"/>
    <lineage>
        <taxon>Bacteria</taxon>
        <taxon>Pseudomonadati</taxon>
        <taxon>Pseudomonadota</taxon>
        <taxon>Gammaproteobacteria</taxon>
        <taxon>Enterobacterales</taxon>
        <taxon>Enterobacteriaceae</taxon>
        <taxon>Escherichia</taxon>
    </lineage>
</organism>
<accession>A0A8T6A016</accession>
<protein>
    <submittedName>
        <fullName evidence="1">DNA oxidative demethylase AlkB</fullName>
    </submittedName>
</protein>
<comment type="caution">
    <text evidence="1">The sequence shown here is derived from an EMBL/GenBank/DDBJ whole genome shotgun (WGS) entry which is preliminary data.</text>
</comment>
<feature type="non-terminal residue" evidence="1">
    <location>
        <position position="1"/>
    </location>
</feature>
<dbReference type="EMBL" id="WTRC01000439">
    <property type="protein sequence ID" value="MWT23255.1"/>
    <property type="molecule type" value="Genomic_DNA"/>
</dbReference>
<dbReference type="AlphaFoldDB" id="A0A8T6A016"/>
<dbReference type="Proteomes" id="UP000462410">
    <property type="component" value="Unassembled WGS sequence"/>
</dbReference>
<name>A0A8T6A016_ECOLX</name>
<sequence>GFHPLTTDCRYNLTFRQAGKKE</sequence>
<evidence type="ECO:0000313" key="2">
    <source>
        <dbReference type="Proteomes" id="UP000462410"/>
    </source>
</evidence>
<evidence type="ECO:0000313" key="1">
    <source>
        <dbReference type="EMBL" id="MWT23255.1"/>
    </source>
</evidence>
<reference evidence="1 2" key="1">
    <citation type="submission" date="2019-12" db="EMBL/GenBank/DDBJ databases">
        <title>Enteriobacteria Tanzani isolates_8377-8380.</title>
        <authorList>
            <person name="Subbiah M."/>
            <person name="Call D."/>
        </authorList>
    </citation>
    <scope>NUCLEOTIDE SEQUENCE [LARGE SCALE GENOMIC DNA]</scope>
    <source>
        <strain evidence="1 2">8378wH8</strain>
    </source>
</reference>
<gene>
    <name evidence="1" type="ORF">GP965_20440</name>
</gene>
<proteinExistence type="predicted"/>